<name>A0AAU9FYB9_DROMD</name>
<sequence length="193" mass="21185">MALGLWRPSLVAPNTAASSGDSKLRARQASKCSGMGGAHRRCDGWSALPYNGMLATARLAPQKRRAPLATEEFDRREREANKMHGKRSLGATRETRGHGAGKSVTTYFYRAVRALVWHYMKAKRIALCGRDQESTLLSFMIGHWNDRDSSSCRAGQTPSSRAAEQEGRSAVCTAHKESGNAIKPHPARKLTHP</sequence>
<feature type="region of interest" description="Disordered" evidence="1">
    <location>
        <begin position="65"/>
        <end position="100"/>
    </location>
</feature>
<feature type="region of interest" description="Disordered" evidence="1">
    <location>
        <begin position="148"/>
        <end position="193"/>
    </location>
</feature>
<proteinExistence type="predicted"/>
<reference evidence="2 3" key="1">
    <citation type="submission" date="2024-02" db="EMBL/GenBank/DDBJ databases">
        <title>A chromosome-level genome assembly of Drosophila madeirensis, a fruit fly species endemic to Madeira island.</title>
        <authorList>
            <person name="Tomihara K."/>
            <person name="Llopart A."/>
            <person name="Yamamoto D."/>
        </authorList>
    </citation>
    <scope>NUCLEOTIDE SEQUENCE [LARGE SCALE GENOMIC DNA]</scope>
    <source>
        <strain evidence="2 3">RF1</strain>
    </source>
</reference>
<evidence type="ECO:0000313" key="3">
    <source>
        <dbReference type="Proteomes" id="UP001500889"/>
    </source>
</evidence>
<accession>A0AAU9FYB9</accession>
<feature type="compositionally biased region" description="Basic and acidic residues" evidence="1">
    <location>
        <begin position="72"/>
        <end position="82"/>
    </location>
</feature>
<dbReference type="EMBL" id="AP029266">
    <property type="protein sequence ID" value="BFG00586.1"/>
    <property type="molecule type" value="Genomic_DNA"/>
</dbReference>
<dbReference type="AlphaFoldDB" id="A0AAU9FYB9"/>
<dbReference type="Proteomes" id="UP001500889">
    <property type="component" value="Chromosome A"/>
</dbReference>
<gene>
    <name evidence="2" type="ORF">DMAD_00544</name>
</gene>
<evidence type="ECO:0000313" key="2">
    <source>
        <dbReference type="EMBL" id="BFG00586.1"/>
    </source>
</evidence>
<protein>
    <submittedName>
        <fullName evidence="2">Uncharacterized protein</fullName>
    </submittedName>
</protein>
<organism evidence="2 3">
    <name type="scientific">Drosophila madeirensis</name>
    <name type="common">Fruit fly</name>
    <dbReference type="NCBI Taxonomy" id="30013"/>
    <lineage>
        <taxon>Eukaryota</taxon>
        <taxon>Metazoa</taxon>
        <taxon>Ecdysozoa</taxon>
        <taxon>Arthropoda</taxon>
        <taxon>Hexapoda</taxon>
        <taxon>Insecta</taxon>
        <taxon>Pterygota</taxon>
        <taxon>Neoptera</taxon>
        <taxon>Endopterygota</taxon>
        <taxon>Diptera</taxon>
        <taxon>Brachycera</taxon>
        <taxon>Muscomorpha</taxon>
        <taxon>Ephydroidea</taxon>
        <taxon>Drosophilidae</taxon>
        <taxon>Drosophila</taxon>
        <taxon>Sophophora</taxon>
    </lineage>
</organism>
<feature type="compositionally biased region" description="Polar residues" evidence="1">
    <location>
        <begin position="151"/>
        <end position="162"/>
    </location>
</feature>
<evidence type="ECO:0000256" key="1">
    <source>
        <dbReference type="SAM" id="MobiDB-lite"/>
    </source>
</evidence>
<keyword evidence="3" id="KW-1185">Reference proteome</keyword>